<reference evidence="2 3" key="1">
    <citation type="submission" date="2016-10" db="EMBL/GenBank/DDBJ databases">
        <authorList>
            <person name="de Groot N.N."/>
        </authorList>
    </citation>
    <scope>NUCLEOTIDE SEQUENCE [LARGE SCALE GENOMIC DNA]</scope>
    <source>
        <strain evidence="2 3">CGMCC 1.6117</strain>
    </source>
</reference>
<dbReference type="AlphaFoldDB" id="A0A1I0SQ82"/>
<organism evidence="2 3">
    <name type="scientific">Paracoccus halophilus</name>
    <dbReference type="NCBI Taxonomy" id="376733"/>
    <lineage>
        <taxon>Bacteria</taxon>
        <taxon>Pseudomonadati</taxon>
        <taxon>Pseudomonadota</taxon>
        <taxon>Alphaproteobacteria</taxon>
        <taxon>Rhodobacterales</taxon>
        <taxon>Paracoccaceae</taxon>
        <taxon>Paracoccus</taxon>
    </lineage>
</organism>
<dbReference type="InterPro" id="IPR015947">
    <property type="entry name" value="PUA-like_sf"/>
</dbReference>
<feature type="region of interest" description="Disordered" evidence="1">
    <location>
        <begin position="1"/>
        <end position="35"/>
    </location>
</feature>
<feature type="compositionally biased region" description="Polar residues" evidence="1">
    <location>
        <begin position="1"/>
        <end position="17"/>
    </location>
</feature>
<gene>
    <name evidence="2" type="ORF">SAMN04487972_102173</name>
</gene>
<protein>
    <submittedName>
        <fullName evidence="2">EVE domain-containing protein</fullName>
    </submittedName>
</protein>
<dbReference type="CDD" id="cd21132">
    <property type="entry name" value="EVE-like"/>
    <property type="match status" value="1"/>
</dbReference>
<dbReference type="Proteomes" id="UP000182312">
    <property type="component" value="Unassembled WGS sequence"/>
</dbReference>
<proteinExistence type="predicted"/>
<evidence type="ECO:0000313" key="3">
    <source>
        <dbReference type="Proteomes" id="UP000182312"/>
    </source>
</evidence>
<evidence type="ECO:0000313" key="2">
    <source>
        <dbReference type="EMBL" id="SFA41684.1"/>
    </source>
</evidence>
<dbReference type="Gene3D" id="3.10.590.10">
    <property type="entry name" value="ph1033 like domains"/>
    <property type="match status" value="1"/>
</dbReference>
<dbReference type="EMBL" id="FOJO01000002">
    <property type="protein sequence ID" value="SFA41684.1"/>
    <property type="molecule type" value="Genomic_DNA"/>
</dbReference>
<name>A0A1I0SQ82_9RHOB</name>
<accession>A0A1I0SQ82</accession>
<dbReference type="SUPFAM" id="SSF88697">
    <property type="entry name" value="PUA domain-like"/>
    <property type="match status" value="1"/>
</dbReference>
<evidence type="ECO:0000256" key="1">
    <source>
        <dbReference type="SAM" id="MobiDB-lite"/>
    </source>
</evidence>
<sequence length="175" mass="19627">MASPNPSVRNIPWQSVPPNGHHRVTPGRPTGRAFRTHPRPVPALIALDSPNHGKLAPLKRLSPGDSLIFYSPKTAYPDGATLKTFTALGTVRDAPPYQWEMRPGMLGYRRDIDWMKATETAISSLSERLEFTRGNWGMLARRGLFEISDADARTIRAAMLQEEHDDPVDRPLLHR</sequence>